<dbReference type="PANTHER" id="PTHR13847">
    <property type="entry name" value="SARCOSINE DEHYDROGENASE-RELATED"/>
    <property type="match status" value="1"/>
</dbReference>
<comment type="caution">
    <text evidence="3">The sequence shown here is derived from an EMBL/GenBank/DDBJ whole genome shotgun (WGS) entry which is preliminary data.</text>
</comment>
<dbReference type="RefSeq" id="WP_185674972.1">
    <property type="nucleotide sequence ID" value="NZ_JACHVB010000020.1"/>
</dbReference>
<sequence>MNHDADYLIVGQGIAGSVLADKLLALGRQVHIVDDGHRTSSTRVAAGMINPLAGKRFALAPGTDWLLREAGEYFSRLEAESGERIFHSLPIRRILRNEREQTQLDKRRADPEYAPWLGEISPPGALTDVDNPLGSFVICGGGYVASGPLLETLRERFRRAGALIEAEFRHDDLDPLSDGVLWQGKSYRTAVFCEGMRLRGNPWFRDIPTDPVKGEILNLALNGPLPTEVLNKGKWLLPTAEGELRLGATYDRSNLDMAPTAEGRQRLLDAFRDIFPAGRGERVTDHVAGVRVCTRDNQPLMGRHREHPALALFNGFGSKANSLVPGWAGVFTAFLEGTGELPGAVDLYRK</sequence>
<evidence type="ECO:0000259" key="2">
    <source>
        <dbReference type="Pfam" id="PF01266"/>
    </source>
</evidence>
<dbReference type="InterPro" id="IPR006076">
    <property type="entry name" value="FAD-dep_OxRdtase"/>
</dbReference>
<keyword evidence="4" id="KW-1185">Reference proteome</keyword>
<evidence type="ECO:0000256" key="1">
    <source>
        <dbReference type="ARBA" id="ARBA00023002"/>
    </source>
</evidence>
<dbReference type="Gene3D" id="3.30.9.10">
    <property type="entry name" value="D-Amino Acid Oxidase, subunit A, domain 2"/>
    <property type="match status" value="1"/>
</dbReference>
<dbReference type="InterPro" id="IPR036188">
    <property type="entry name" value="FAD/NAD-bd_sf"/>
</dbReference>
<feature type="domain" description="FAD dependent oxidoreductase" evidence="2">
    <location>
        <begin position="6"/>
        <end position="328"/>
    </location>
</feature>
<dbReference type="Pfam" id="PF01266">
    <property type="entry name" value="DAO"/>
    <property type="match status" value="1"/>
</dbReference>
<dbReference type="EMBL" id="JACHVB010000020">
    <property type="protein sequence ID" value="MBC2593987.1"/>
    <property type="molecule type" value="Genomic_DNA"/>
</dbReference>
<dbReference type="PANTHER" id="PTHR13847:SF289">
    <property type="entry name" value="GLYCINE OXIDASE"/>
    <property type="match status" value="1"/>
</dbReference>
<dbReference type="GO" id="GO:0016491">
    <property type="term" value="F:oxidoreductase activity"/>
    <property type="evidence" value="ECO:0007669"/>
    <property type="project" value="UniProtKB-KW"/>
</dbReference>
<proteinExistence type="predicted"/>
<keyword evidence="1" id="KW-0560">Oxidoreductase</keyword>
<gene>
    <name evidence="3" type="ORF">H5P28_06900</name>
</gene>
<name>A0A842HEI4_9BACT</name>
<dbReference type="GO" id="GO:0005737">
    <property type="term" value="C:cytoplasm"/>
    <property type="evidence" value="ECO:0007669"/>
    <property type="project" value="TreeGrafter"/>
</dbReference>
<dbReference type="SUPFAM" id="SSF51905">
    <property type="entry name" value="FAD/NAD(P)-binding domain"/>
    <property type="match status" value="1"/>
</dbReference>
<accession>A0A842HEI4</accession>
<dbReference type="Gene3D" id="3.50.50.60">
    <property type="entry name" value="FAD/NAD(P)-binding domain"/>
    <property type="match status" value="1"/>
</dbReference>
<dbReference type="Proteomes" id="UP000546464">
    <property type="component" value="Unassembled WGS sequence"/>
</dbReference>
<evidence type="ECO:0000313" key="3">
    <source>
        <dbReference type="EMBL" id="MBC2593987.1"/>
    </source>
</evidence>
<protein>
    <submittedName>
        <fullName evidence="3">FAD-dependent oxidoreductase</fullName>
    </submittedName>
</protein>
<evidence type="ECO:0000313" key="4">
    <source>
        <dbReference type="Proteomes" id="UP000546464"/>
    </source>
</evidence>
<reference evidence="3 4" key="1">
    <citation type="submission" date="2020-07" db="EMBL/GenBank/DDBJ databases">
        <authorList>
            <person name="Feng X."/>
        </authorList>
    </citation>
    <scope>NUCLEOTIDE SEQUENCE [LARGE SCALE GENOMIC DNA]</scope>
    <source>
        <strain evidence="3 4">JCM31066</strain>
    </source>
</reference>
<organism evidence="3 4">
    <name type="scientific">Ruficoccus amylovorans</name>
    <dbReference type="NCBI Taxonomy" id="1804625"/>
    <lineage>
        <taxon>Bacteria</taxon>
        <taxon>Pseudomonadati</taxon>
        <taxon>Verrucomicrobiota</taxon>
        <taxon>Opitutia</taxon>
        <taxon>Puniceicoccales</taxon>
        <taxon>Cerasicoccaceae</taxon>
        <taxon>Ruficoccus</taxon>
    </lineage>
</organism>
<dbReference type="AlphaFoldDB" id="A0A842HEI4"/>